<reference evidence="2" key="1">
    <citation type="submission" date="2018-05" db="EMBL/GenBank/DDBJ databases">
        <authorList>
            <person name="Lanie J.A."/>
            <person name="Ng W.-L."/>
            <person name="Kazmierczak K.M."/>
            <person name="Andrzejewski T.M."/>
            <person name="Davidsen T.M."/>
            <person name="Wayne K.J."/>
            <person name="Tettelin H."/>
            <person name="Glass J.I."/>
            <person name="Rusch D."/>
            <person name="Podicherti R."/>
            <person name="Tsui H.-C.T."/>
            <person name="Winkler M.E."/>
        </authorList>
    </citation>
    <scope>NUCLEOTIDE SEQUENCE</scope>
</reference>
<sequence length="481" mass="53354">VEPKNLVVIVDDQHNKKMLGCYGHPTVKTPNLDKLAKRGVRFSNAYTPSPICVSARAAAATGRYVHDIGCWDNASAYDGKVASWGHRLQQAGNRCVSIGKLHFRSEDDPTGFDKQIIPMHIADGVGDLMGAIRPDLPVRYQSRKYVESVKVGTSAYIDYDLNIVSKAETWLSEKAQENDSKPWTVFISLIAPHFPLTVPQKYFDLYPLDTIEMPKPADLKYQQNHPWWNGFINSNIFDQYFKDDEHRKMAIACYLGLCTFTDENVGSILATLDKTGLSEKSRVIFFSDHGDNMGARGIWGKSTMHEESAGIPLIMAGPDIPQNKVVSTPVSLVDLFPTVIENAGLETLESDTGLPGTSLISIARSDDQKDRVVFSEYHGAASVSGVFMIRKGSFKYIHYVSFPPELYDLEKDPEELTNLSEMPEYSEIIDQFKAILKDIVDPEKIDALAKKDQAALVQKFGGAKKIIESGGLSGTPVPDKK</sequence>
<organism evidence="2">
    <name type="scientific">marine metagenome</name>
    <dbReference type="NCBI Taxonomy" id="408172"/>
    <lineage>
        <taxon>unclassified sequences</taxon>
        <taxon>metagenomes</taxon>
        <taxon>ecological metagenomes</taxon>
    </lineage>
</organism>
<dbReference type="CDD" id="cd16037">
    <property type="entry name" value="sulfatase_like"/>
    <property type="match status" value="1"/>
</dbReference>
<dbReference type="SUPFAM" id="SSF53649">
    <property type="entry name" value="Alkaline phosphatase-like"/>
    <property type="match status" value="1"/>
</dbReference>
<dbReference type="Pfam" id="PF00884">
    <property type="entry name" value="Sulfatase"/>
    <property type="match status" value="1"/>
</dbReference>
<dbReference type="GO" id="GO:0004065">
    <property type="term" value="F:arylsulfatase activity"/>
    <property type="evidence" value="ECO:0007669"/>
    <property type="project" value="TreeGrafter"/>
</dbReference>
<dbReference type="InterPro" id="IPR000917">
    <property type="entry name" value="Sulfatase_N"/>
</dbReference>
<dbReference type="GO" id="GO:0015024">
    <property type="term" value="F:glucuronate-2-sulfatase activity"/>
    <property type="evidence" value="ECO:0007669"/>
    <property type="project" value="TreeGrafter"/>
</dbReference>
<dbReference type="AlphaFoldDB" id="A0A382E2N2"/>
<name>A0A382E2N2_9ZZZZ</name>
<dbReference type="PANTHER" id="PTHR46615">
    <property type="entry name" value="ARYLSULFATASE K"/>
    <property type="match status" value="1"/>
</dbReference>
<evidence type="ECO:0000313" key="2">
    <source>
        <dbReference type="EMBL" id="SVB44642.1"/>
    </source>
</evidence>
<dbReference type="Gene3D" id="3.40.720.10">
    <property type="entry name" value="Alkaline Phosphatase, subunit A"/>
    <property type="match status" value="1"/>
</dbReference>
<dbReference type="EMBL" id="UINC01042261">
    <property type="protein sequence ID" value="SVB44642.1"/>
    <property type="molecule type" value="Genomic_DNA"/>
</dbReference>
<dbReference type="InterPro" id="IPR017850">
    <property type="entry name" value="Alkaline_phosphatase_core_sf"/>
</dbReference>
<feature type="non-terminal residue" evidence="2">
    <location>
        <position position="1"/>
    </location>
</feature>
<gene>
    <name evidence="2" type="ORF">METZ01_LOCUS197496</name>
</gene>
<proteinExistence type="predicted"/>
<evidence type="ECO:0000259" key="1">
    <source>
        <dbReference type="Pfam" id="PF00884"/>
    </source>
</evidence>
<dbReference type="InterPro" id="IPR051849">
    <property type="entry name" value="GAG-degrading_sulfatase"/>
</dbReference>
<accession>A0A382E2N2</accession>
<dbReference type="PANTHER" id="PTHR46615:SF1">
    <property type="entry name" value="ARYLSULFATASE K"/>
    <property type="match status" value="1"/>
</dbReference>
<feature type="domain" description="Sulfatase N-terminal" evidence="1">
    <location>
        <begin position="5"/>
        <end position="344"/>
    </location>
</feature>
<protein>
    <recommendedName>
        <fullName evidence="1">Sulfatase N-terminal domain-containing protein</fullName>
    </recommendedName>
</protein>